<dbReference type="PROSITE" id="PS00622">
    <property type="entry name" value="HTH_LUXR_1"/>
    <property type="match status" value="1"/>
</dbReference>
<comment type="function">
    <text evidence="4">May be an activator protein for the gylABX operon.</text>
</comment>
<evidence type="ECO:0000313" key="8">
    <source>
        <dbReference type="EMBL" id="SFF79601.1"/>
    </source>
</evidence>
<dbReference type="Pfam" id="PF01614">
    <property type="entry name" value="IclR_C"/>
    <property type="match status" value="1"/>
</dbReference>
<keyword evidence="1" id="KW-0805">Transcription regulation</keyword>
<keyword evidence="9" id="KW-1185">Reference proteome</keyword>
<name>A0A1I2LRD9_9BACI</name>
<evidence type="ECO:0000256" key="3">
    <source>
        <dbReference type="ARBA" id="ARBA00023163"/>
    </source>
</evidence>
<organism evidence="8 9">
    <name type="scientific">Halobacillus alkaliphilus</name>
    <dbReference type="NCBI Taxonomy" id="396056"/>
    <lineage>
        <taxon>Bacteria</taxon>
        <taxon>Bacillati</taxon>
        <taxon>Bacillota</taxon>
        <taxon>Bacilli</taxon>
        <taxon>Bacillales</taxon>
        <taxon>Bacillaceae</taxon>
        <taxon>Halobacillus</taxon>
    </lineage>
</organism>
<evidence type="ECO:0000256" key="2">
    <source>
        <dbReference type="ARBA" id="ARBA00023125"/>
    </source>
</evidence>
<evidence type="ECO:0000256" key="5">
    <source>
        <dbReference type="ARBA" id="ARBA00070406"/>
    </source>
</evidence>
<dbReference type="GO" id="GO:0003700">
    <property type="term" value="F:DNA-binding transcription factor activity"/>
    <property type="evidence" value="ECO:0007669"/>
    <property type="project" value="TreeGrafter"/>
</dbReference>
<dbReference type="InterPro" id="IPR029016">
    <property type="entry name" value="GAF-like_dom_sf"/>
</dbReference>
<dbReference type="AlphaFoldDB" id="A0A1I2LRD9"/>
<dbReference type="Pfam" id="PF09339">
    <property type="entry name" value="HTH_IclR"/>
    <property type="match status" value="1"/>
</dbReference>
<feature type="domain" description="IclR-ED" evidence="7">
    <location>
        <begin position="72"/>
        <end position="255"/>
    </location>
</feature>
<dbReference type="RefSeq" id="WP_089751428.1">
    <property type="nucleotide sequence ID" value="NZ_FOOG01000009.1"/>
</dbReference>
<dbReference type="SMART" id="SM00346">
    <property type="entry name" value="HTH_ICLR"/>
    <property type="match status" value="1"/>
</dbReference>
<evidence type="ECO:0000259" key="6">
    <source>
        <dbReference type="PROSITE" id="PS51077"/>
    </source>
</evidence>
<dbReference type="InterPro" id="IPR036390">
    <property type="entry name" value="WH_DNA-bd_sf"/>
</dbReference>
<dbReference type="GO" id="GO:0045892">
    <property type="term" value="P:negative regulation of DNA-templated transcription"/>
    <property type="evidence" value="ECO:0007669"/>
    <property type="project" value="TreeGrafter"/>
</dbReference>
<dbReference type="CDD" id="cd00090">
    <property type="entry name" value="HTH_ARSR"/>
    <property type="match status" value="1"/>
</dbReference>
<dbReference type="EMBL" id="FOOG01000009">
    <property type="protein sequence ID" value="SFF79601.1"/>
    <property type="molecule type" value="Genomic_DNA"/>
</dbReference>
<dbReference type="InterPro" id="IPR036388">
    <property type="entry name" value="WH-like_DNA-bd_sf"/>
</dbReference>
<dbReference type="PROSITE" id="PS51078">
    <property type="entry name" value="ICLR_ED"/>
    <property type="match status" value="1"/>
</dbReference>
<dbReference type="Gene3D" id="1.10.10.10">
    <property type="entry name" value="Winged helix-like DNA-binding domain superfamily/Winged helix DNA-binding domain"/>
    <property type="match status" value="1"/>
</dbReference>
<protein>
    <recommendedName>
        <fullName evidence="5">Glycerol operon regulatory protein</fullName>
    </recommendedName>
</protein>
<dbReference type="FunFam" id="1.10.10.10:FF:000056">
    <property type="entry name" value="IclR family transcriptional regulator"/>
    <property type="match status" value="1"/>
</dbReference>
<keyword evidence="3" id="KW-0804">Transcription</keyword>
<dbReference type="InterPro" id="IPR050707">
    <property type="entry name" value="HTH_MetabolicPath_Reg"/>
</dbReference>
<evidence type="ECO:0000256" key="1">
    <source>
        <dbReference type="ARBA" id="ARBA00023015"/>
    </source>
</evidence>
<evidence type="ECO:0000259" key="7">
    <source>
        <dbReference type="PROSITE" id="PS51078"/>
    </source>
</evidence>
<dbReference type="Proteomes" id="UP000198897">
    <property type="component" value="Unassembled WGS sequence"/>
</dbReference>
<dbReference type="SUPFAM" id="SSF55781">
    <property type="entry name" value="GAF domain-like"/>
    <property type="match status" value="1"/>
</dbReference>
<feature type="domain" description="HTH iclR-type" evidence="6">
    <location>
        <begin position="9"/>
        <end position="71"/>
    </location>
</feature>
<evidence type="ECO:0000313" key="9">
    <source>
        <dbReference type="Proteomes" id="UP000198897"/>
    </source>
</evidence>
<gene>
    <name evidence="8" type="ORF">SAMN05216353_10968</name>
</gene>
<reference evidence="9" key="1">
    <citation type="submission" date="2016-10" db="EMBL/GenBank/DDBJ databases">
        <authorList>
            <person name="Varghese N."/>
            <person name="Submissions S."/>
        </authorList>
    </citation>
    <scope>NUCLEOTIDE SEQUENCE [LARGE SCALE GENOMIC DNA]</scope>
    <source>
        <strain evidence="9">FP5</strain>
    </source>
</reference>
<dbReference type="InterPro" id="IPR014757">
    <property type="entry name" value="Tscrpt_reg_IclR_C"/>
</dbReference>
<dbReference type="PANTHER" id="PTHR30136">
    <property type="entry name" value="HELIX-TURN-HELIX TRANSCRIPTIONAL REGULATOR, ICLR FAMILY"/>
    <property type="match status" value="1"/>
</dbReference>
<dbReference type="InterPro" id="IPR000792">
    <property type="entry name" value="Tscrpt_reg_LuxR_C"/>
</dbReference>
<evidence type="ECO:0000256" key="4">
    <source>
        <dbReference type="ARBA" id="ARBA00058938"/>
    </source>
</evidence>
<sequence>MSERTAATVQSVDRALSILQLLQENSDGLGVTEIAHRLDVAKSTVHRLLASLKQKGYVRQDDMLEKYRLGLKLLELGETVSENLDIRTTANPYLVKLAQETGETIHLGIREEAEVIYVDKVERYAPIRMYSSIGKRAPLYCTGIGKALLAFMSSEAEDSLMSTLTLKKFTPHTITDKNELKKHLGHIREQGYSIDNEEHEEGIRCTAAPIWNHRGEAIAAISVAGSISRMTEEKVESCTDSLLRTSLEISRMLGY</sequence>
<proteinExistence type="predicted"/>
<dbReference type="PANTHER" id="PTHR30136:SF24">
    <property type="entry name" value="HTH-TYPE TRANSCRIPTIONAL REPRESSOR ALLR"/>
    <property type="match status" value="1"/>
</dbReference>
<dbReference type="Gene3D" id="3.30.450.40">
    <property type="match status" value="1"/>
</dbReference>
<dbReference type="PROSITE" id="PS51077">
    <property type="entry name" value="HTH_ICLR"/>
    <property type="match status" value="1"/>
</dbReference>
<keyword evidence="2" id="KW-0238">DNA-binding</keyword>
<dbReference type="SUPFAM" id="SSF46785">
    <property type="entry name" value="Winged helix' DNA-binding domain"/>
    <property type="match status" value="1"/>
</dbReference>
<accession>A0A1I2LRD9</accession>
<dbReference type="GO" id="GO:0003677">
    <property type="term" value="F:DNA binding"/>
    <property type="evidence" value="ECO:0007669"/>
    <property type="project" value="UniProtKB-KW"/>
</dbReference>
<dbReference type="InterPro" id="IPR005471">
    <property type="entry name" value="Tscrpt_reg_IclR_N"/>
</dbReference>
<dbReference type="OrthoDB" id="9791752at2"/>
<dbReference type="InterPro" id="IPR011991">
    <property type="entry name" value="ArsR-like_HTH"/>
</dbReference>